<reference evidence="8 9" key="1">
    <citation type="journal article" date="2013" name="BMC Genomics">
        <title>Reconstruction of the lipid metabolism for the microalga Monoraphidium neglectum from its genome sequence reveals characteristics suitable for biofuel production.</title>
        <authorList>
            <person name="Bogen C."/>
            <person name="Al-Dilaimi A."/>
            <person name="Albersmeier A."/>
            <person name="Wichmann J."/>
            <person name="Grundmann M."/>
            <person name="Rupp O."/>
            <person name="Lauersen K.J."/>
            <person name="Blifernez-Klassen O."/>
            <person name="Kalinowski J."/>
            <person name="Goesmann A."/>
            <person name="Mussgnug J.H."/>
            <person name="Kruse O."/>
        </authorList>
    </citation>
    <scope>NUCLEOTIDE SEQUENCE [LARGE SCALE GENOMIC DNA]</scope>
    <source>
        <strain evidence="8 9">SAG 48.87</strain>
    </source>
</reference>
<dbReference type="GO" id="GO:0005737">
    <property type="term" value="C:cytoplasm"/>
    <property type="evidence" value="ECO:0007669"/>
    <property type="project" value="UniProtKB-SubCell"/>
</dbReference>
<dbReference type="RefSeq" id="XP_013895381.1">
    <property type="nucleotide sequence ID" value="XM_014039927.1"/>
</dbReference>
<dbReference type="InterPro" id="IPR000717">
    <property type="entry name" value="PCI_dom"/>
</dbReference>
<dbReference type="GO" id="GO:0008180">
    <property type="term" value="C:COP9 signalosome"/>
    <property type="evidence" value="ECO:0007669"/>
    <property type="project" value="UniProtKB-KW"/>
</dbReference>
<dbReference type="PANTHER" id="PTHR14145:SF2">
    <property type="entry name" value="COP9 SIGNALOSOME COMPLEX SUBUNIT 1"/>
    <property type="match status" value="1"/>
</dbReference>
<dbReference type="KEGG" id="mng:MNEG_11602"/>
<dbReference type="InterPro" id="IPR036390">
    <property type="entry name" value="WH_DNA-bd_sf"/>
</dbReference>
<proteinExistence type="inferred from homology"/>
<evidence type="ECO:0000256" key="3">
    <source>
        <dbReference type="ARBA" id="ARBA00008793"/>
    </source>
</evidence>
<sequence>MELEALKIAADELKQTLRETFNTARYEDVMTRIGGRLGPAYTLDQSLLDSTEKAAAARKERLESELHGSKSNLIKESIRLGHNDLGDFYYNRGSLSDAFKCYVRTRDYCTTPRHVLAMCLNVIRCAVEMGNFLHVANYVGKAEATPEAKDDPCTSAKLKAAAGLSLLDQRKYRQAARAFVEVSPELAYTYNEVLSPADVALYGGLCALATFDRSDLQSKVIGSIGFREFLELHPQVRDLISDFYNSRYASCLAHLAALRPALALDVHLHDHAQALYASIRHRALVQYTAPYSSVSLAAMAQAFGTDTGALEKELATLIMDGQVHARIDSQAKVLYARHADVRSATFKE</sequence>
<evidence type="ECO:0000256" key="1">
    <source>
        <dbReference type="ARBA" id="ARBA00004123"/>
    </source>
</evidence>
<feature type="non-terminal residue" evidence="8">
    <location>
        <position position="348"/>
    </location>
</feature>
<evidence type="ECO:0000256" key="2">
    <source>
        <dbReference type="ARBA" id="ARBA00004496"/>
    </source>
</evidence>
<keyword evidence="5" id="KW-0736">Signalosome</keyword>
<dbReference type="Pfam" id="PF01399">
    <property type="entry name" value="PCI"/>
    <property type="match status" value="1"/>
</dbReference>
<evidence type="ECO:0000259" key="7">
    <source>
        <dbReference type="PROSITE" id="PS50250"/>
    </source>
</evidence>
<dbReference type="SMART" id="SM00088">
    <property type="entry name" value="PINT"/>
    <property type="match status" value="1"/>
</dbReference>
<accession>A0A0D2M504</accession>
<keyword evidence="9" id="KW-1185">Reference proteome</keyword>
<evidence type="ECO:0000256" key="4">
    <source>
        <dbReference type="ARBA" id="ARBA00022490"/>
    </source>
</evidence>
<dbReference type="InterPro" id="IPR019585">
    <property type="entry name" value="Rpn7/CSN1"/>
</dbReference>
<dbReference type="STRING" id="145388.A0A0D2M504"/>
<dbReference type="Gene3D" id="1.25.40.570">
    <property type="match status" value="1"/>
</dbReference>
<comment type="similarity">
    <text evidence="3">Belongs to the CSN1 family.</text>
</comment>
<dbReference type="SUPFAM" id="SSF46785">
    <property type="entry name" value="Winged helix' DNA-binding domain"/>
    <property type="match status" value="1"/>
</dbReference>
<dbReference type="GeneID" id="25728881"/>
<dbReference type="Proteomes" id="UP000054498">
    <property type="component" value="Unassembled WGS sequence"/>
</dbReference>
<evidence type="ECO:0000313" key="8">
    <source>
        <dbReference type="EMBL" id="KIY96361.1"/>
    </source>
</evidence>
<dbReference type="EMBL" id="KK103042">
    <property type="protein sequence ID" value="KIY96361.1"/>
    <property type="molecule type" value="Genomic_DNA"/>
</dbReference>
<feature type="domain" description="PCI" evidence="7">
    <location>
        <begin position="168"/>
        <end position="341"/>
    </location>
</feature>
<evidence type="ECO:0000313" key="9">
    <source>
        <dbReference type="Proteomes" id="UP000054498"/>
    </source>
</evidence>
<dbReference type="InterPro" id="IPR045135">
    <property type="entry name" value="Rpn7_N"/>
</dbReference>
<protein>
    <submittedName>
        <fullName evidence="8">COP9 signalosome complex subunit 1</fullName>
    </submittedName>
</protein>
<dbReference type="AlphaFoldDB" id="A0A0D2M504"/>
<keyword evidence="4" id="KW-0963">Cytoplasm</keyword>
<keyword evidence="6" id="KW-0539">Nucleus</keyword>
<dbReference type="Pfam" id="PF10602">
    <property type="entry name" value="RPN7"/>
    <property type="match status" value="1"/>
</dbReference>
<dbReference type="PROSITE" id="PS50250">
    <property type="entry name" value="PCI"/>
    <property type="match status" value="1"/>
</dbReference>
<dbReference type="PANTHER" id="PTHR14145">
    <property type="entry name" value="26S PROTESOME SUBUNIT 6"/>
    <property type="match status" value="1"/>
</dbReference>
<gene>
    <name evidence="8" type="ORF">MNEG_11602</name>
</gene>
<organism evidence="8 9">
    <name type="scientific">Monoraphidium neglectum</name>
    <dbReference type="NCBI Taxonomy" id="145388"/>
    <lineage>
        <taxon>Eukaryota</taxon>
        <taxon>Viridiplantae</taxon>
        <taxon>Chlorophyta</taxon>
        <taxon>core chlorophytes</taxon>
        <taxon>Chlorophyceae</taxon>
        <taxon>CS clade</taxon>
        <taxon>Sphaeropleales</taxon>
        <taxon>Selenastraceae</taxon>
        <taxon>Monoraphidium</taxon>
    </lineage>
</organism>
<name>A0A0D2M504_9CHLO</name>
<dbReference type="OrthoDB" id="422427at2759"/>
<evidence type="ECO:0000256" key="6">
    <source>
        <dbReference type="ARBA" id="ARBA00023242"/>
    </source>
</evidence>
<evidence type="ECO:0000256" key="5">
    <source>
        <dbReference type="ARBA" id="ARBA00022790"/>
    </source>
</evidence>
<comment type="subcellular location">
    <subcellularLocation>
        <location evidence="2">Cytoplasm</location>
    </subcellularLocation>
    <subcellularLocation>
        <location evidence="1">Nucleus</location>
    </subcellularLocation>
</comment>